<keyword evidence="1" id="KW-1185">Reference proteome</keyword>
<proteinExistence type="predicted"/>
<dbReference type="AlphaFoldDB" id="A0A915ET76"/>
<protein>
    <submittedName>
        <fullName evidence="2">Uncharacterized protein</fullName>
    </submittedName>
</protein>
<sequence>MEQGIKHYIPPEVQLTNACVAPIARYYGSMMIIGSGKLVANLHQFDQLDTAICMIIVSEQAKQANTSKDRVYIHPSSMGYGLISMKNSVENSLIYTYMYLLLDEDLSAQRALFKEFVVRQRRNLIRDAEALFTKYGLSSS</sequence>
<evidence type="ECO:0000313" key="2">
    <source>
        <dbReference type="WBParaSite" id="jg9252"/>
    </source>
</evidence>
<organism evidence="1 2">
    <name type="scientific">Ditylenchus dipsaci</name>
    <dbReference type="NCBI Taxonomy" id="166011"/>
    <lineage>
        <taxon>Eukaryota</taxon>
        <taxon>Metazoa</taxon>
        <taxon>Ecdysozoa</taxon>
        <taxon>Nematoda</taxon>
        <taxon>Chromadorea</taxon>
        <taxon>Rhabditida</taxon>
        <taxon>Tylenchina</taxon>
        <taxon>Tylenchomorpha</taxon>
        <taxon>Sphaerularioidea</taxon>
        <taxon>Anguinidae</taxon>
        <taxon>Anguininae</taxon>
        <taxon>Ditylenchus</taxon>
    </lineage>
</organism>
<dbReference type="WBParaSite" id="jg9252">
    <property type="protein sequence ID" value="jg9252"/>
    <property type="gene ID" value="jg9252"/>
</dbReference>
<accession>A0A915ET76</accession>
<reference evidence="2" key="1">
    <citation type="submission" date="2022-11" db="UniProtKB">
        <authorList>
            <consortium name="WormBaseParasite"/>
        </authorList>
    </citation>
    <scope>IDENTIFICATION</scope>
</reference>
<name>A0A915ET76_9BILA</name>
<dbReference type="Proteomes" id="UP000887574">
    <property type="component" value="Unplaced"/>
</dbReference>
<evidence type="ECO:0000313" key="1">
    <source>
        <dbReference type="Proteomes" id="UP000887574"/>
    </source>
</evidence>